<protein>
    <recommendedName>
        <fullName evidence="9">Exonuclease domain-containing protein</fullName>
    </recommendedName>
</protein>
<dbReference type="InterPro" id="IPR012337">
    <property type="entry name" value="RNaseH-like_sf"/>
</dbReference>
<gene>
    <name evidence="7" type="ORF">MCOR_39931</name>
</gene>
<dbReference type="PANTHER" id="PTHR13058">
    <property type="entry name" value="THREE PRIME REPAIR EXONUCLEASE 1, 2"/>
    <property type="match status" value="1"/>
</dbReference>
<dbReference type="SUPFAM" id="SSF53098">
    <property type="entry name" value="Ribonuclease H-like"/>
    <property type="match status" value="1"/>
</dbReference>
<accession>A0A6J8DEF5</accession>
<dbReference type="InterPro" id="IPR036397">
    <property type="entry name" value="RNaseH_sf"/>
</dbReference>
<dbReference type="Proteomes" id="UP000507470">
    <property type="component" value="Unassembled WGS sequence"/>
</dbReference>
<evidence type="ECO:0000256" key="6">
    <source>
        <dbReference type="ARBA" id="ARBA00022842"/>
    </source>
</evidence>
<evidence type="ECO:0000256" key="2">
    <source>
        <dbReference type="ARBA" id="ARBA00022722"/>
    </source>
</evidence>
<dbReference type="GO" id="GO:0005737">
    <property type="term" value="C:cytoplasm"/>
    <property type="evidence" value="ECO:0007669"/>
    <property type="project" value="TreeGrafter"/>
</dbReference>
<proteinExistence type="predicted"/>
<dbReference type="InterPro" id="IPR040393">
    <property type="entry name" value="TREX1/2"/>
</dbReference>
<dbReference type="GO" id="GO:0003676">
    <property type="term" value="F:nucleic acid binding"/>
    <property type="evidence" value="ECO:0007669"/>
    <property type="project" value="InterPro"/>
</dbReference>
<dbReference type="Gene3D" id="3.30.420.10">
    <property type="entry name" value="Ribonuclease H-like superfamily/Ribonuclease H"/>
    <property type="match status" value="1"/>
</dbReference>
<dbReference type="PANTHER" id="PTHR13058:SF22">
    <property type="entry name" value="EXODEOXYRIBONUCLEASE III"/>
    <property type="match status" value="1"/>
</dbReference>
<evidence type="ECO:0000313" key="8">
    <source>
        <dbReference type="Proteomes" id="UP000507470"/>
    </source>
</evidence>
<evidence type="ECO:0000256" key="5">
    <source>
        <dbReference type="ARBA" id="ARBA00022839"/>
    </source>
</evidence>
<reference evidence="7 8" key="1">
    <citation type="submission" date="2020-06" db="EMBL/GenBank/DDBJ databases">
        <authorList>
            <person name="Li R."/>
            <person name="Bekaert M."/>
        </authorList>
    </citation>
    <scope>NUCLEOTIDE SEQUENCE [LARGE SCALE GENOMIC DNA]</scope>
    <source>
        <strain evidence="8">wild</strain>
    </source>
</reference>
<sequence>MQTDEEGEIFKHFISWLPKKCILIGHNSKIFDSRILIKALQNNNIIKDFELKCGGFIDTLSLTKELLPDRKTNKQSYNQELLVKDIVGINYDAHNATGDVQSLQQLINTLKVSPRVLEKHSFYFQYTVSMIIKLQLTKSRLDTFINMPSTVCSKSMLNKIARSGLRLKNANYSPNSLTGNPGYKRRRYFTTQFYCYFRLLNNNGF</sequence>
<evidence type="ECO:0008006" key="9">
    <source>
        <dbReference type="Google" id="ProtNLM"/>
    </source>
</evidence>
<organism evidence="7 8">
    <name type="scientific">Mytilus coruscus</name>
    <name type="common">Sea mussel</name>
    <dbReference type="NCBI Taxonomy" id="42192"/>
    <lineage>
        <taxon>Eukaryota</taxon>
        <taxon>Metazoa</taxon>
        <taxon>Spiralia</taxon>
        <taxon>Lophotrochozoa</taxon>
        <taxon>Mollusca</taxon>
        <taxon>Bivalvia</taxon>
        <taxon>Autobranchia</taxon>
        <taxon>Pteriomorphia</taxon>
        <taxon>Mytilida</taxon>
        <taxon>Mytiloidea</taxon>
        <taxon>Mytilidae</taxon>
        <taxon>Mytilinae</taxon>
        <taxon>Mytilus</taxon>
    </lineage>
</organism>
<dbReference type="GO" id="GO:0006308">
    <property type="term" value="P:DNA catabolic process"/>
    <property type="evidence" value="ECO:0007669"/>
    <property type="project" value="TreeGrafter"/>
</dbReference>
<dbReference type="GO" id="GO:0046872">
    <property type="term" value="F:metal ion binding"/>
    <property type="evidence" value="ECO:0007669"/>
    <property type="project" value="UniProtKB-KW"/>
</dbReference>
<dbReference type="OrthoDB" id="7692185at2759"/>
<name>A0A6J8DEF5_MYTCO</name>
<keyword evidence="2" id="KW-0540">Nuclease</keyword>
<dbReference type="AlphaFoldDB" id="A0A6J8DEF5"/>
<keyword evidence="4" id="KW-0378">Hydrolase</keyword>
<comment type="cofactor">
    <cofactor evidence="1">
        <name>Mg(2+)</name>
        <dbReference type="ChEBI" id="CHEBI:18420"/>
    </cofactor>
</comment>
<evidence type="ECO:0000256" key="1">
    <source>
        <dbReference type="ARBA" id="ARBA00001946"/>
    </source>
</evidence>
<dbReference type="GO" id="GO:0008296">
    <property type="term" value="F:3'-5'-DNA exonuclease activity"/>
    <property type="evidence" value="ECO:0007669"/>
    <property type="project" value="TreeGrafter"/>
</dbReference>
<keyword evidence="5" id="KW-0269">Exonuclease</keyword>
<dbReference type="EMBL" id="CACVKT020007205">
    <property type="protein sequence ID" value="CAC5406349.1"/>
    <property type="molecule type" value="Genomic_DNA"/>
</dbReference>
<keyword evidence="8" id="KW-1185">Reference proteome</keyword>
<evidence type="ECO:0000256" key="4">
    <source>
        <dbReference type="ARBA" id="ARBA00022801"/>
    </source>
</evidence>
<keyword evidence="3" id="KW-0479">Metal-binding</keyword>
<evidence type="ECO:0000256" key="3">
    <source>
        <dbReference type="ARBA" id="ARBA00022723"/>
    </source>
</evidence>
<keyword evidence="6" id="KW-0460">Magnesium</keyword>
<evidence type="ECO:0000313" key="7">
    <source>
        <dbReference type="EMBL" id="CAC5406349.1"/>
    </source>
</evidence>